<sequence length="148" mass="16866">MYCTIEEVRGSIKDDVLDALIGDRYIDDPVEREQFIIPIIEEAISDACGEIDGYLMKRYPVPLSPTPKVINKFSKDIAVYNLYSRIGINESDREKNYLNRYNAAIRFFESVAKGIIDIGVTDNARKADTAFSAYSSTRRFSRDSMRGM</sequence>
<dbReference type="EMBL" id="JAMDNP010000169">
    <property type="protein sequence ID" value="MCY9765083.1"/>
    <property type="molecule type" value="Genomic_DNA"/>
</dbReference>
<protein>
    <submittedName>
        <fullName evidence="1">DUF1320 domain-containing protein</fullName>
    </submittedName>
</protein>
<dbReference type="InterPro" id="IPR009752">
    <property type="entry name" value="Phage_Mu_GpJ"/>
</dbReference>
<accession>A0ABT4H7W6</accession>
<reference evidence="1 2" key="1">
    <citation type="submission" date="2022-05" db="EMBL/GenBank/DDBJ databases">
        <title>Genome Sequencing of Bee-Associated Microbes.</title>
        <authorList>
            <person name="Dunlap C."/>
        </authorList>
    </citation>
    <scope>NUCLEOTIDE SEQUENCE [LARGE SCALE GENOMIC DNA]</scope>
    <source>
        <strain evidence="1 2">NRRL B-04010</strain>
    </source>
</reference>
<organism evidence="1 2">
    <name type="scientific">Paenibacillus alvei</name>
    <name type="common">Bacillus alvei</name>
    <dbReference type="NCBI Taxonomy" id="44250"/>
    <lineage>
        <taxon>Bacteria</taxon>
        <taxon>Bacillati</taxon>
        <taxon>Bacillota</taxon>
        <taxon>Bacilli</taxon>
        <taxon>Bacillales</taxon>
        <taxon>Paenibacillaceae</taxon>
        <taxon>Paenibacillus</taxon>
    </lineage>
</organism>
<comment type="caution">
    <text evidence="1">The sequence shown here is derived from an EMBL/GenBank/DDBJ whole genome shotgun (WGS) entry which is preliminary data.</text>
</comment>
<keyword evidence="2" id="KW-1185">Reference proteome</keyword>
<dbReference type="Proteomes" id="UP001527181">
    <property type="component" value="Unassembled WGS sequence"/>
</dbReference>
<gene>
    <name evidence="1" type="ORF">M5X12_31805</name>
</gene>
<proteinExistence type="predicted"/>
<dbReference type="Pfam" id="PF07030">
    <property type="entry name" value="Phage_Mu_Gp36"/>
    <property type="match status" value="1"/>
</dbReference>
<name>A0ABT4H7W6_PAEAL</name>
<dbReference type="RefSeq" id="WP_268600768.1">
    <property type="nucleotide sequence ID" value="NZ_JAMDNP010000169.1"/>
</dbReference>
<evidence type="ECO:0000313" key="2">
    <source>
        <dbReference type="Proteomes" id="UP001527181"/>
    </source>
</evidence>
<evidence type="ECO:0000313" key="1">
    <source>
        <dbReference type="EMBL" id="MCY9765083.1"/>
    </source>
</evidence>